<evidence type="ECO:0000313" key="1">
    <source>
        <dbReference type="EMBL" id="MEX6632304.1"/>
    </source>
</evidence>
<dbReference type="EMBL" id="JBEHZE010000001">
    <property type="protein sequence ID" value="MEX6632304.1"/>
    <property type="molecule type" value="Genomic_DNA"/>
</dbReference>
<protein>
    <submittedName>
        <fullName evidence="1">Uncharacterized protein</fullName>
    </submittedName>
</protein>
<proteinExistence type="predicted"/>
<sequence>MTAELPEGFEDLMPFIDWARPTELGRNEKRWSVTLDESQKFYDAMLARGPAALEYLNQFSLENISGADRALLDMCLALAEAAATIEMYEDPQPKYVFPIQRFVPVHDKWPLTGNRGEK</sequence>
<dbReference type="RefSeq" id="WP_369312230.1">
    <property type="nucleotide sequence ID" value="NZ_JBEHZE010000001.1"/>
</dbReference>
<reference evidence="1 2" key="1">
    <citation type="submission" date="2024-05" db="EMBL/GenBank/DDBJ databases">
        <title>Three bacterial strains, DH-69, EH-24, and ECK-19 isolated from coastal sediments.</title>
        <authorList>
            <person name="Ye Y.-Q."/>
            <person name="Du Z.-J."/>
        </authorList>
    </citation>
    <scope>NUCLEOTIDE SEQUENCE [LARGE SCALE GENOMIC DNA]</scope>
    <source>
        <strain evidence="1 2">ECK-19</strain>
    </source>
</reference>
<evidence type="ECO:0000313" key="2">
    <source>
        <dbReference type="Proteomes" id="UP001560685"/>
    </source>
</evidence>
<name>A0ABV3Z0J3_9PROT</name>
<accession>A0ABV3Z0J3</accession>
<keyword evidence="2" id="KW-1185">Reference proteome</keyword>
<comment type="caution">
    <text evidence="1">The sequence shown here is derived from an EMBL/GenBank/DDBJ whole genome shotgun (WGS) entry which is preliminary data.</text>
</comment>
<organism evidence="1 2">
    <name type="scientific">Hyphococcus lacteus</name>
    <dbReference type="NCBI Taxonomy" id="3143536"/>
    <lineage>
        <taxon>Bacteria</taxon>
        <taxon>Pseudomonadati</taxon>
        <taxon>Pseudomonadota</taxon>
        <taxon>Alphaproteobacteria</taxon>
        <taxon>Parvularculales</taxon>
        <taxon>Parvularculaceae</taxon>
        <taxon>Hyphococcus</taxon>
    </lineage>
</organism>
<gene>
    <name evidence="1" type="ORF">ABFZ84_01965</name>
</gene>
<dbReference type="Proteomes" id="UP001560685">
    <property type="component" value="Unassembled WGS sequence"/>
</dbReference>